<dbReference type="GO" id="GO:0003723">
    <property type="term" value="F:RNA binding"/>
    <property type="evidence" value="ECO:0007669"/>
    <property type="project" value="UniProtKB-KW"/>
</dbReference>
<feature type="domain" description="U1-type" evidence="13">
    <location>
        <begin position="59"/>
        <end position="92"/>
    </location>
</feature>
<dbReference type="InterPro" id="IPR041679">
    <property type="entry name" value="DNA2/NAM7-like_C"/>
</dbReference>
<evidence type="ECO:0000256" key="7">
    <source>
        <dbReference type="ARBA" id="ARBA00022806"/>
    </source>
</evidence>
<keyword evidence="8" id="KW-0067">ATP-binding</keyword>
<keyword evidence="5" id="KW-0547">Nucleotide-binding</keyword>
<dbReference type="InterPro" id="IPR041677">
    <property type="entry name" value="DNA2/NAM7_AAA_11"/>
</dbReference>
<gene>
    <name evidence="14" type="ORF">BOTBODRAFT_163783</name>
</gene>
<accession>A0A067M3Y2</accession>
<keyword evidence="7" id="KW-0347">Helicase</keyword>
<proteinExistence type="inferred from homology"/>
<dbReference type="Pfam" id="PF12874">
    <property type="entry name" value="zf-met"/>
    <property type="match status" value="1"/>
</dbReference>
<keyword evidence="4" id="KW-0963">Cytoplasm</keyword>
<dbReference type="GO" id="GO:0005524">
    <property type="term" value="F:ATP binding"/>
    <property type="evidence" value="ECO:0007669"/>
    <property type="project" value="UniProtKB-KW"/>
</dbReference>
<evidence type="ECO:0000256" key="11">
    <source>
        <dbReference type="ARBA" id="ARBA00047984"/>
    </source>
</evidence>
<reference evidence="15" key="1">
    <citation type="journal article" date="2014" name="Proc. Natl. Acad. Sci. U.S.A.">
        <title>Extensive sampling of basidiomycete genomes demonstrates inadequacy of the white-rot/brown-rot paradigm for wood decay fungi.</title>
        <authorList>
            <person name="Riley R."/>
            <person name="Salamov A.A."/>
            <person name="Brown D.W."/>
            <person name="Nagy L.G."/>
            <person name="Floudas D."/>
            <person name="Held B.W."/>
            <person name="Levasseur A."/>
            <person name="Lombard V."/>
            <person name="Morin E."/>
            <person name="Otillar R."/>
            <person name="Lindquist E.A."/>
            <person name="Sun H."/>
            <person name="LaButti K.M."/>
            <person name="Schmutz J."/>
            <person name="Jabbour D."/>
            <person name="Luo H."/>
            <person name="Baker S.E."/>
            <person name="Pisabarro A.G."/>
            <person name="Walton J.D."/>
            <person name="Blanchette R.A."/>
            <person name="Henrissat B."/>
            <person name="Martin F."/>
            <person name="Cullen D."/>
            <person name="Hibbett D.S."/>
            <person name="Grigoriev I.V."/>
        </authorList>
    </citation>
    <scope>NUCLEOTIDE SEQUENCE [LARGE SCALE GENOMIC DNA]</scope>
    <source>
        <strain evidence="15">FD-172 SS1</strain>
    </source>
</reference>
<keyword evidence="10" id="KW-0943">RNA-mediated gene silencing</keyword>
<evidence type="ECO:0000313" key="14">
    <source>
        <dbReference type="EMBL" id="KDQ10483.1"/>
    </source>
</evidence>
<sequence length="1006" mass="113198">MPPPCKTLLTTGACSDESCADRHDVRICNLCNIWCESETSYQQHLNGKVHRAAIQGTPLVPTHCPVCNITVPPGSFRYHERTMWHKLMQTQASEDGTPSSTVNCDLCRIDVPAGNWSAHLTSQYHKKKERFTSIKLAFVEAERDKNGVTVSHGGDNACLDFGVIDPNDLDSRYAYSASLTIKLNSTYGRVRLISVRMTSTLGRSTHTSFTCNAQPTQLVLNTNHYVAIIFNPEGNTGYYDDRAELVFEDTTLSQRFTITRSLRAVVGVQADLELLKPIAPYVRPEPKEWAPIEQVVEGVKPPTLAGIVWAVRLPLANIPGYVTSALANGSRVEKQNRVRNTLLPRDLTNSTYGRHWKTLLWVEEVQMKTDLQQYDMENVVLNPGPQHKYYFLNVPGLAEKRPSVIIGDTILVKNHGSDSGRWFRGYVHVVREKEVGLRFDPSFNSYRGNRYDVRFELNRLPLRRMHQALETAFHPDRVLFPMPVHTQNAKAPTDAHLRDINPFNRSIQSNLPQLEAVTAIRNLRPGSAPFIIFGPPGTGKTVTAIEAIRQILLDDSRAKILACAPSNSAADLLAIHLTDLGSQLFRLNAHSRNKESLPRTLHPFSQFNDEGTFSVPAPAKLSRYRVIVSTCFSASVPYGFGMQSGHFSHIFIDEAGQALEPEAMIPIKTMAGPDTNIVLSGDPKQLGPIVRSGIARGLGLEMSYLARLMKREVYNERKWHGITIVKLIKNWRSHPDILEFPNKRFYAGELVPRADELITHSLLRWNKLVLPDFPIIFHAITGKDQREASSPSFFNPLEVSEVKRYVEALFTDRRLRLTDNHIGIITPYNAQVSKIRTLLKGSHPGIKVGSVEEFQGQERRVIIISTVRSSIDFVDFDVKHTLGFVANDRRFNVAMTRAQALLIVIGDPAVLSLDPLWRSFLSHIHNSGGWTGKRIDWDPREDGVEGARSGHRDYARERRDRANTEIDELIERTKALILDPSRTRLDADEHGEHIEGNVDVPWPEEA</sequence>
<comment type="catalytic activity">
    <reaction evidence="11">
        <text>ATP + H2O = ADP + phosphate + H(+)</text>
        <dbReference type="Rhea" id="RHEA:13065"/>
        <dbReference type="ChEBI" id="CHEBI:15377"/>
        <dbReference type="ChEBI" id="CHEBI:15378"/>
        <dbReference type="ChEBI" id="CHEBI:30616"/>
        <dbReference type="ChEBI" id="CHEBI:43474"/>
        <dbReference type="ChEBI" id="CHEBI:456216"/>
        <dbReference type="EC" id="3.6.4.13"/>
    </reaction>
</comment>
<comment type="similarity">
    <text evidence="2">Belongs to the DNA2/NAM7 helicase family. SDE3 subfamily.</text>
</comment>
<dbReference type="GO" id="GO:0031047">
    <property type="term" value="P:regulatory ncRNA-mediated gene silencing"/>
    <property type="evidence" value="ECO:0007669"/>
    <property type="project" value="UniProtKB-KW"/>
</dbReference>
<dbReference type="GO" id="GO:0016787">
    <property type="term" value="F:hydrolase activity"/>
    <property type="evidence" value="ECO:0007669"/>
    <property type="project" value="UniProtKB-KW"/>
</dbReference>
<protein>
    <recommendedName>
        <fullName evidence="3">RNA helicase</fullName>
        <ecNumber evidence="3">3.6.4.13</ecNumber>
    </recommendedName>
</protein>
<dbReference type="CDD" id="cd18808">
    <property type="entry name" value="SF1_C_Upf1"/>
    <property type="match status" value="1"/>
</dbReference>
<name>A0A067M3Y2_BOTB1</name>
<dbReference type="GO" id="GO:0036464">
    <property type="term" value="C:cytoplasmic ribonucleoprotein granule"/>
    <property type="evidence" value="ECO:0007669"/>
    <property type="project" value="UniProtKB-SubCell"/>
</dbReference>
<dbReference type="InterPro" id="IPR003604">
    <property type="entry name" value="Matrin/U1-like-C_Znf_C2H2"/>
</dbReference>
<feature type="domain" description="U1-type" evidence="13">
    <location>
        <begin position="99"/>
        <end position="132"/>
    </location>
</feature>
<feature type="region of interest" description="Disordered" evidence="12">
    <location>
        <begin position="987"/>
        <end position="1006"/>
    </location>
</feature>
<dbReference type="Gene3D" id="3.30.160.60">
    <property type="entry name" value="Classic Zinc Finger"/>
    <property type="match status" value="1"/>
</dbReference>
<dbReference type="EC" id="3.6.4.13" evidence="3"/>
<dbReference type="GO" id="GO:0032574">
    <property type="term" value="F:5'-3' RNA helicase activity"/>
    <property type="evidence" value="ECO:0007669"/>
    <property type="project" value="InterPro"/>
</dbReference>
<comment type="subcellular location">
    <subcellularLocation>
        <location evidence="1">Cytoplasm</location>
        <location evidence="1">Cytoplasmic ribonucleoprotein granule</location>
    </subcellularLocation>
</comment>
<dbReference type="InterPro" id="IPR027417">
    <property type="entry name" value="P-loop_NTPase"/>
</dbReference>
<dbReference type="EMBL" id="KL198067">
    <property type="protein sequence ID" value="KDQ10483.1"/>
    <property type="molecule type" value="Genomic_DNA"/>
</dbReference>
<dbReference type="HOGENOM" id="CLU_001666_6_3_1"/>
<dbReference type="Pfam" id="PF21634">
    <property type="entry name" value="MOV-10_beta-barrel"/>
    <property type="match status" value="1"/>
</dbReference>
<feature type="compositionally biased region" description="Basic and acidic residues" evidence="12">
    <location>
        <begin position="987"/>
        <end position="996"/>
    </location>
</feature>
<dbReference type="InterPro" id="IPR047187">
    <property type="entry name" value="SF1_C_Upf1"/>
</dbReference>
<dbReference type="Pfam" id="PF13087">
    <property type="entry name" value="AAA_12"/>
    <property type="match status" value="1"/>
</dbReference>
<dbReference type="InParanoid" id="A0A067M3Y2"/>
<dbReference type="InterPro" id="IPR036236">
    <property type="entry name" value="Znf_C2H2_sf"/>
</dbReference>
<dbReference type="SUPFAM" id="SSF52540">
    <property type="entry name" value="P-loop containing nucleoside triphosphate hydrolases"/>
    <property type="match status" value="1"/>
</dbReference>
<dbReference type="CDD" id="cd18038">
    <property type="entry name" value="DEXXQc_Helz-like"/>
    <property type="match status" value="1"/>
</dbReference>
<evidence type="ECO:0000256" key="5">
    <source>
        <dbReference type="ARBA" id="ARBA00022741"/>
    </source>
</evidence>
<evidence type="ECO:0000256" key="2">
    <source>
        <dbReference type="ARBA" id="ARBA00005601"/>
    </source>
</evidence>
<dbReference type="InterPro" id="IPR026122">
    <property type="entry name" value="MOV-10/SDE3_DEXXQ/H-box"/>
</dbReference>
<dbReference type="InterPro" id="IPR049080">
    <property type="entry name" value="MOV-10-like_beta-barrel"/>
</dbReference>
<dbReference type="OrthoDB" id="6513042at2759"/>
<dbReference type="SUPFAM" id="SSF57667">
    <property type="entry name" value="beta-beta-alpha zinc fingers"/>
    <property type="match status" value="1"/>
</dbReference>
<keyword evidence="15" id="KW-1185">Reference proteome</keyword>
<evidence type="ECO:0000256" key="3">
    <source>
        <dbReference type="ARBA" id="ARBA00012552"/>
    </source>
</evidence>
<evidence type="ECO:0000256" key="12">
    <source>
        <dbReference type="SAM" id="MobiDB-lite"/>
    </source>
</evidence>
<evidence type="ECO:0000256" key="8">
    <source>
        <dbReference type="ARBA" id="ARBA00022840"/>
    </source>
</evidence>
<dbReference type="FunFam" id="3.40.50.300:FF:000608">
    <property type="entry name" value="Mov10 RISC complex RNA helicase"/>
    <property type="match status" value="1"/>
</dbReference>
<dbReference type="Pfam" id="PF13086">
    <property type="entry name" value="AAA_11"/>
    <property type="match status" value="2"/>
</dbReference>
<dbReference type="SMART" id="SM00451">
    <property type="entry name" value="ZnF_U1"/>
    <property type="match status" value="3"/>
</dbReference>
<evidence type="ECO:0000256" key="4">
    <source>
        <dbReference type="ARBA" id="ARBA00022490"/>
    </source>
</evidence>
<evidence type="ECO:0000256" key="1">
    <source>
        <dbReference type="ARBA" id="ARBA00004331"/>
    </source>
</evidence>
<dbReference type="STRING" id="930990.A0A067M3Y2"/>
<evidence type="ECO:0000256" key="9">
    <source>
        <dbReference type="ARBA" id="ARBA00022884"/>
    </source>
</evidence>
<keyword evidence="9" id="KW-0694">RNA-binding</keyword>
<evidence type="ECO:0000256" key="10">
    <source>
        <dbReference type="ARBA" id="ARBA00023158"/>
    </source>
</evidence>
<dbReference type="GO" id="GO:0008270">
    <property type="term" value="F:zinc ion binding"/>
    <property type="evidence" value="ECO:0007669"/>
    <property type="project" value="InterPro"/>
</dbReference>
<feature type="domain" description="U1-type" evidence="13">
    <location>
        <begin position="23"/>
        <end position="57"/>
    </location>
</feature>
<keyword evidence="6" id="KW-0378">Hydrolase</keyword>
<dbReference type="InterPro" id="IPR013087">
    <property type="entry name" value="Znf_C2H2_type"/>
</dbReference>
<dbReference type="PANTHER" id="PTHR45418">
    <property type="entry name" value="CANCER/TESTIS ANTIGEN 55"/>
    <property type="match status" value="1"/>
</dbReference>
<dbReference type="Gene3D" id="3.40.50.300">
    <property type="entry name" value="P-loop containing nucleotide triphosphate hydrolases"/>
    <property type="match status" value="2"/>
</dbReference>
<organism evidence="14 15">
    <name type="scientific">Botryobasidium botryosum (strain FD-172 SS1)</name>
    <dbReference type="NCBI Taxonomy" id="930990"/>
    <lineage>
        <taxon>Eukaryota</taxon>
        <taxon>Fungi</taxon>
        <taxon>Dikarya</taxon>
        <taxon>Basidiomycota</taxon>
        <taxon>Agaricomycotina</taxon>
        <taxon>Agaricomycetes</taxon>
        <taxon>Cantharellales</taxon>
        <taxon>Botryobasidiaceae</taxon>
        <taxon>Botryobasidium</taxon>
    </lineage>
</organism>
<evidence type="ECO:0000259" key="13">
    <source>
        <dbReference type="SMART" id="SM00451"/>
    </source>
</evidence>
<dbReference type="AlphaFoldDB" id="A0A067M3Y2"/>
<dbReference type="PANTHER" id="PTHR45418:SF1">
    <property type="entry name" value="CANCER_TESTIS ANTIGEN 55"/>
    <property type="match status" value="1"/>
</dbReference>
<dbReference type="Proteomes" id="UP000027195">
    <property type="component" value="Unassembled WGS sequence"/>
</dbReference>
<evidence type="ECO:0000313" key="15">
    <source>
        <dbReference type="Proteomes" id="UP000027195"/>
    </source>
</evidence>
<evidence type="ECO:0000256" key="6">
    <source>
        <dbReference type="ARBA" id="ARBA00022801"/>
    </source>
</evidence>